<evidence type="ECO:0000256" key="2">
    <source>
        <dbReference type="ARBA" id="ARBA00004236"/>
    </source>
</evidence>
<dbReference type="Pfam" id="PF14814">
    <property type="entry name" value="UB2H"/>
    <property type="match status" value="1"/>
</dbReference>
<keyword evidence="7" id="KW-1003">Cell membrane</keyword>
<evidence type="ECO:0000256" key="8">
    <source>
        <dbReference type="ARBA" id="ARBA00022645"/>
    </source>
</evidence>
<keyword evidence="10 23" id="KW-0328">Glycosyltransferase</keyword>
<feature type="domain" description="Glycosyl transferase family 51" evidence="27">
    <location>
        <begin position="163"/>
        <end position="333"/>
    </location>
</feature>
<evidence type="ECO:0000259" key="27">
    <source>
        <dbReference type="Pfam" id="PF00912"/>
    </source>
</evidence>
<evidence type="ECO:0000256" key="9">
    <source>
        <dbReference type="ARBA" id="ARBA00022670"/>
    </source>
</evidence>
<evidence type="ECO:0000256" key="20">
    <source>
        <dbReference type="ARBA" id="ARBA00034000"/>
    </source>
</evidence>
<dbReference type="Gene3D" id="3.40.710.10">
    <property type="entry name" value="DD-peptidase/beta-lactamase superfamily"/>
    <property type="match status" value="1"/>
</dbReference>
<dbReference type="InterPro" id="IPR028166">
    <property type="entry name" value="UB2H"/>
</dbReference>
<dbReference type="NCBIfam" id="TIGR02071">
    <property type="entry name" value="PBP_1b"/>
    <property type="match status" value="1"/>
</dbReference>
<comment type="function">
    <text evidence="1 23">Cell wall formation. Synthesis of cross-linked peptidoglycan from the lipid intermediates. The enzyme has a penicillin-insensitive transglycosylase N-terminal domain (formation of linear glycan strands) and a penicillin-sensitive transpeptidase C-terminal domain (cross-linking of the peptide subunits).</text>
</comment>
<evidence type="ECO:0000256" key="24">
    <source>
        <dbReference type="PIRSR" id="PIRSR002799-1"/>
    </source>
</evidence>
<dbReference type="AlphaFoldDB" id="A0AB39UV90"/>
<dbReference type="InterPro" id="IPR012338">
    <property type="entry name" value="Beta-lactam/transpept-like"/>
</dbReference>
<dbReference type="InterPro" id="IPR001460">
    <property type="entry name" value="PCN-bd_Tpept"/>
</dbReference>
<organism evidence="29">
    <name type="scientific">Thermohahella caldifontis</name>
    <dbReference type="NCBI Taxonomy" id="3142973"/>
    <lineage>
        <taxon>Bacteria</taxon>
        <taxon>Pseudomonadati</taxon>
        <taxon>Pseudomonadota</taxon>
        <taxon>Gammaproteobacteria</taxon>
        <taxon>Oceanospirillales</taxon>
        <taxon>Hahellaceae</taxon>
        <taxon>Thermohahella</taxon>
    </lineage>
</organism>
<dbReference type="GO" id="GO:0008360">
    <property type="term" value="P:regulation of cell shape"/>
    <property type="evidence" value="ECO:0007669"/>
    <property type="project" value="UniProtKB-UniRule"/>
</dbReference>
<keyword evidence="17" id="KW-0511">Multifunctional enzyme</keyword>
<evidence type="ECO:0000256" key="15">
    <source>
        <dbReference type="ARBA" id="ARBA00023136"/>
    </source>
</evidence>
<dbReference type="GO" id="GO:0008658">
    <property type="term" value="F:penicillin binding"/>
    <property type="evidence" value="ECO:0007669"/>
    <property type="project" value="UniProtKB-UniRule"/>
</dbReference>
<keyword evidence="14 23" id="KW-0573">Peptidoglycan synthesis</keyword>
<dbReference type="GO" id="GO:0008955">
    <property type="term" value="F:peptidoglycan glycosyltransferase activity"/>
    <property type="evidence" value="ECO:0007669"/>
    <property type="project" value="UniProtKB-UniRule"/>
</dbReference>
<comment type="catalytic activity">
    <reaction evidence="21">
        <text>[GlcNAc-(1-&gt;4)-Mur2Ac(oyl-L-Ala-gamma-D-Glu-L-Lys-D-Ala-D-Ala)](n)-di-trans,octa-cis-undecaprenyl diphosphate + beta-D-GlcNAc-(1-&gt;4)-Mur2Ac(oyl-L-Ala-gamma-D-Glu-L-Lys-D-Ala-D-Ala)-di-trans,octa-cis-undecaprenyl diphosphate = [GlcNAc-(1-&gt;4)-Mur2Ac(oyl-L-Ala-gamma-D-Glu-L-Lys-D-Ala-D-Ala)](n+1)-di-trans,octa-cis-undecaprenyl diphosphate + di-trans,octa-cis-undecaprenyl diphosphate + H(+)</text>
        <dbReference type="Rhea" id="RHEA:23708"/>
        <dbReference type="Rhea" id="RHEA-COMP:9602"/>
        <dbReference type="Rhea" id="RHEA-COMP:9603"/>
        <dbReference type="ChEBI" id="CHEBI:15378"/>
        <dbReference type="ChEBI" id="CHEBI:58405"/>
        <dbReference type="ChEBI" id="CHEBI:60033"/>
        <dbReference type="ChEBI" id="CHEBI:78435"/>
        <dbReference type="EC" id="2.4.99.28"/>
    </reaction>
</comment>
<evidence type="ECO:0000256" key="18">
    <source>
        <dbReference type="ARBA" id="ARBA00023316"/>
    </source>
</evidence>
<comment type="similarity">
    <text evidence="5 23">In the N-terminal section; belongs to the glycosyltransferase 51 family.</text>
</comment>
<evidence type="ECO:0000256" key="12">
    <source>
        <dbReference type="ARBA" id="ARBA00022801"/>
    </source>
</evidence>
<evidence type="ECO:0000256" key="17">
    <source>
        <dbReference type="ARBA" id="ARBA00023268"/>
    </source>
</evidence>
<dbReference type="PIRSF" id="PIRSF002799">
    <property type="entry name" value="PBP_1b"/>
    <property type="match status" value="1"/>
</dbReference>
<protein>
    <recommendedName>
        <fullName evidence="6 22">Penicillin-binding protein 1B</fullName>
        <shortName evidence="23">PBP-1b</shortName>
        <shortName evidence="23">PBP1b</shortName>
    </recommendedName>
    <alternativeName>
        <fullName evidence="19 23">Murein polymerase</fullName>
    </alternativeName>
</protein>
<keyword evidence="16" id="KW-0046">Antibiotic resistance</keyword>
<evidence type="ECO:0000256" key="16">
    <source>
        <dbReference type="ARBA" id="ARBA00023251"/>
    </source>
</evidence>
<evidence type="ECO:0000259" key="28">
    <source>
        <dbReference type="Pfam" id="PF14814"/>
    </source>
</evidence>
<evidence type="ECO:0000256" key="3">
    <source>
        <dbReference type="ARBA" id="ARBA00004752"/>
    </source>
</evidence>
<sequence>MTRARKRKRPQKPAGKNRKVRKPSPRWGLRVLLVTLILLLSWVVWLDVTVRSQFEGRRWQVPARIFSSPLMLYEGAALATGDLEQYLKVLGYERSGDPSVPGTWRRSGNSVDLYLRPFRFEDGDQPARRIHLEVSGGQVVSLDAGGQSLVRVEPLEIGRFYPRSREDRILVSRSDLPDTLVQALLLTEDRDFYTHFGISLKGIARAAWANITAGRVVQGGSTLTQQLVKNFYLSSERTFWRKLNEVVMALLLDAHYDKDTILEAYANEVYLGQSGSIAVHGFGRASLFWFGKPLSALTLEQQALLVAMIRGPAYYHPARHPDRARARRNRVLALLGEAGIVAPEVVRQAQSRPLGITRNPRLTDSLYPHYVQLVRRQLLEFYPEEVLESEGLRIFTPLNPALQESVQRSVSEFAGRRKGLQGAVVMTERESGEVVALVGDVRRQIAGFNRALDAQRQIGSLIKPWILVTALADPGRYTLATLVDDTPFRLEFDDGQTWSPENFDGKSLGPILLEEALVRSRNQAMVRVGLDVGVSRVLESMRSAGPEIQVRPWPAVLLGAVPLSPLDVARLYTAIAAGGVAPPLRSIRAVTDAQGNLLQSFDYKPRAVIPPRVAYLIQTALLDVMQRGTGASAYRIFPRDYYVAGKTGTTNDGRDSWFAGYNGRYLGVVWLGHDDNRPTGLTGASGALQVWLDVYRRLPAESFVMAQPEGIEWAWVDTRTGKRLDGECEHGIQLPFIAGSMPQETVACQSGRRSLGGWLKRWFGGE</sequence>
<dbReference type="SUPFAM" id="SSF53955">
    <property type="entry name" value="Lysozyme-like"/>
    <property type="match status" value="1"/>
</dbReference>
<evidence type="ECO:0000256" key="22">
    <source>
        <dbReference type="NCBIfam" id="TIGR02071"/>
    </source>
</evidence>
<dbReference type="Pfam" id="PF00905">
    <property type="entry name" value="Transpeptidase"/>
    <property type="match status" value="1"/>
</dbReference>
<feature type="active site" description="Proton donor; for transglycosylase activity" evidence="24">
    <location>
        <position position="188"/>
    </location>
</feature>
<dbReference type="Gene3D" id="1.10.3810.10">
    <property type="entry name" value="Biosynthetic peptidoglycan transglycosylase-like"/>
    <property type="match status" value="1"/>
</dbReference>
<dbReference type="InterPro" id="IPR023346">
    <property type="entry name" value="Lysozyme-like_dom_sf"/>
</dbReference>
<keyword evidence="12" id="KW-0378">Hydrolase</keyword>
<evidence type="ECO:0000256" key="14">
    <source>
        <dbReference type="ARBA" id="ARBA00022984"/>
    </source>
</evidence>
<reference evidence="29" key="1">
    <citation type="submission" date="2024-05" db="EMBL/GenBank/DDBJ databases">
        <title>Genome sequencing of novel strain.</title>
        <authorList>
            <person name="Ganbat D."/>
            <person name="Ganbat S."/>
            <person name="Lee S.-J."/>
        </authorList>
    </citation>
    <scope>NUCLEOTIDE SEQUENCE</scope>
    <source>
        <strain evidence="29">SMD15-11</strain>
    </source>
</reference>
<dbReference type="SUPFAM" id="SSF56601">
    <property type="entry name" value="beta-lactamase/transpeptidase-like"/>
    <property type="match status" value="1"/>
</dbReference>
<evidence type="ECO:0000256" key="6">
    <source>
        <dbReference type="ARBA" id="ARBA00018637"/>
    </source>
</evidence>
<dbReference type="GO" id="GO:0005886">
    <property type="term" value="C:plasma membrane"/>
    <property type="evidence" value="ECO:0007669"/>
    <property type="project" value="UniProtKB-SubCell"/>
</dbReference>
<dbReference type="GO" id="GO:0006508">
    <property type="term" value="P:proteolysis"/>
    <property type="evidence" value="ECO:0007669"/>
    <property type="project" value="UniProtKB-KW"/>
</dbReference>
<comment type="subcellular location">
    <subcellularLocation>
        <location evidence="2">Cell membrane</location>
    </subcellularLocation>
</comment>
<dbReference type="GO" id="GO:0009252">
    <property type="term" value="P:peptidoglycan biosynthetic process"/>
    <property type="evidence" value="ECO:0007669"/>
    <property type="project" value="UniProtKB-UniRule"/>
</dbReference>
<dbReference type="GO" id="GO:0009274">
    <property type="term" value="C:peptidoglycan-based cell wall"/>
    <property type="evidence" value="ECO:0007669"/>
    <property type="project" value="UniProtKB-UniRule"/>
</dbReference>
<evidence type="ECO:0000313" key="29">
    <source>
        <dbReference type="EMBL" id="XDT71886.1"/>
    </source>
</evidence>
<dbReference type="GO" id="GO:0009002">
    <property type="term" value="F:serine-type D-Ala-D-Ala carboxypeptidase activity"/>
    <property type="evidence" value="ECO:0007669"/>
    <property type="project" value="UniProtKB-EC"/>
</dbReference>
<comment type="catalytic activity">
    <reaction evidence="20">
        <text>Preferential cleavage: (Ac)2-L-Lys-D-Ala-|-D-Ala. Also transpeptidation of peptidyl-alanyl moieties that are N-acyl substituents of D-alanine.</text>
        <dbReference type="EC" id="3.4.16.4"/>
    </reaction>
</comment>
<evidence type="ECO:0000256" key="4">
    <source>
        <dbReference type="ARBA" id="ARBA00007090"/>
    </source>
</evidence>
<keyword evidence="13 23" id="KW-0133">Cell shape</keyword>
<keyword evidence="15" id="KW-0472">Membrane</keyword>
<dbReference type="GO" id="GO:0046677">
    <property type="term" value="P:response to antibiotic"/>
    <property type="evidence" value="ECO:0007669"/>
    <property type="project" value="UniProtKB-UniRule"/>
</dbReference>
<dbReference type="RefSeq" id="WP_369600910.1">
    <property type="nucleotide sequence ID" value="NZ_CP154858.1"/>
</dbReference>
<dbReference type="GO" id="GO:0071555">
    <property type="term" value="P:cell wall organization"/>
    <property type="evidence" value="ECO:0007669"/>
    <property type="project" value="UniProtKB-UniRule"/>
</dbReference>
<dbReference type="PANTHER" id="PTHR32282">
    <property type="entry name" value="BINDING PROTEIN TRANSPEPTIDASE, PUTATIVE-RELATED"/>
    <property type="match status" value="1"/>
</dbReference>
<evidence type="ECO:0000256" key="23">
    <source>
        <dbReference type="PIRNR" id="PIRNR002799"/>
    </source>
</evidence>
<evidence type="ECO:0000256" key="5">
    <source>
        <dbReference type="ARBA" id="ARBA00007739"/>
    </source>
</evidence>
<dbReference type="PANTHER" id="PTHR32282:SF11">
    <property type="entry name" value="PENICILLIN-BINDING PROTEIN 1B"/>
    <property type="match status" value="1"/>
</dbReference>
<evidence type="ECO:0000259" key="26">
    <source>
        <dbReference type="Pfam" id="PF00905"/>
    </source>
</evidence>
<evidence type="ECO:0000256" key="13">
    <source>
        <dbReference type="ARBA" id="ARBA00022960"/>
    </source>
</evidence>
<feature type="active site" description="Acyl-ester intermediate; for transpeptidase activity" evidence="24">
    <location>
        <position position="460"/>
    </location>
</feature>
<dbReference type="KEGG" id="tcd:AAIA72_13905"/>
<dbReference type="InterPro" id="IPR050396">
    <property type="entry name" value="Glycosyltr_51/Transpeptidase"/>
</dbReference>
<evidence type="ECO:0000256" key="25">
    <source>
        <dbReference type="SAM" id="MobiDB-lite"/>
    </source>
</evidence>
<keyword evidence="11 23" id="KW-0808">Transferase</keyword>
<evidence type="ECO:0000256" key="11">
    <source>
        <dbReference type="ARBA" id="ARBA00022679"/>
    </source>
</evidence>
<keyword evidence="9" id="KW-0645">Protease</keyword>
<comment type="similarity">
    <text evidence="4 23">In the C-terminal section; belongs to the transpeptidase family.</text>
</comment>
<evidence type="ECO:0000256" key="21">
    <source>
        <dbReference type="ARBA" id="ARBA00049902"/>
    </source>
</evidence>
<evidence type="ECO:0000256" key="19">
    <source>
        <dbReference type="ARBA" id="ARBA00032454"/>
    </source>
</evidence>
<dbReference type="EMBL" id="CP154858">
    <property type="protein sequence ID" value="XDT71886.1"/>
    <property type="molecule type" value="Genomic_DNA"/>
</dbReference>
<feature type="domain" description="Bifunctional transglycosylase second" evidence="28">
    <location>
        <begin position="72"/>
        <end position="144"/>
    </location>
</feature>
<evidence type="ECO:0000256" key="1">
    <source>
        <dbReference type="ARBA" id="ARBA00002624"/>
    </source>
</evidence>
<dbReference type="InterPro" id="IPR036950">
    <property type="entry name" value="PBP_transglycosylase"/>
</dbReference>
<evidence type="ECO:0000256" key="7">
    <source>
        <dbReference type="ARBA" id="ARBA00022475"/>
    </source>
</evidence>
<keyword evidence="18 23" id="KW-0961">Cell wall biogenesis/degradation</keyword>
<gene>
    <name evidence="29" type="primary">mrcB</name>
    <name evidence="29" type="ORF">AAIA72_13905</name>
</gene>
<dbReference type="InterPro" id="IPR011813">
    <property type="entry name" value="PBP_1b"/>
</dbReference>
<keyword evidence="8" id="KW-0121">Carboxypeptidase</keyword>
<comment type="pathway">
    <text evidence="3 23">Cell wall biogenesis; peptidoglycan biosynthesis.</text>
</comment>
<dbReference type="Gene3D" id="3.30.2060.10">
    <property type="entry name" value="Penicillin-binding protein 1b domain"/>
    <property type="match status" value="1"/>
</dbReference>
<dbReference type="GO" id="GO:0030288">
    <property type="term" value="C:outer membrane-bounded periplasmic space"/>
    <property type="evidence" value="ECO:0007669"/>
    <property type="project" value="TreeGrafter"/>
</dbReference>
<dbReference type="Pfam" id="PF00912">
    <property type="entry name" value="Transgly"/>
    <property type="match status" value="1"/>
</dbReference>
<evidence type="ECO:0000256" key="10">
    <source>
        <dbReference type="ARBA" id="ARBA00022676"/>
    </source>
</evidence>
<feature type="domain" description="Penicillin-binding protein transpeptidase" evidence="26">
    <location>
        <begin position="422"/>
        <end position="662"/>
    </location>
</feature>
<proteinExistence type="inferred from homology"/>
<dbReference type="InterPro" id="IPR001264">
    <property type="entry name" value="Glyco_trans_51"/>
</dbReference>
<name>A0AB39UV90_9GAMM</name>
<accession>A0AB39UV90</accession>
<feature type="region of interest" description="Disordered" evidence="25">
    <location>
        <begin position="1"/>
        <end position="22"/>
    </location>
</feature>